<dbReference type="SUPFAM" id="SSF51735">
    <property type="entry name" value="NAD(P)-binding Rossmann-fold domains"/>
    <property type="match status" value="1"/>
</dbReference>
<dbReference type="PANTHER" id="PTHR44147">
    <property type="entry name" value="DEHYDROGENASE/REDUCTASE SDR FAMILY MEMBER 1"/>
    <property type="match status" value="1"/>
</dbReference>
<dbReference type="PRINTS" id="PR00081">
    <property type="entry name" value="GDHRDH"/>
</dbReference>
<keyword evidence="2" id="KW-1185">Reference proteome</keyword>
<sequence>MTGASRGIGRGIAIGLGEQGWTVCVSARSTASATTSHLPGTVEETAAAVTAAGGHGIPAPCDHRDDDQVRAVVERIATTHGRLDLLVNNVWAGYERLNAGEWEEWNAPFWRQPLALWDAMLTGGVRAHYVASALSADLLRSAPASAIVTVSMEAGAAHTPAFGVAYSTAKAADDRLTEAMATQLRADGVAVVSLHPGLVRTEGVMQFAEHLDLKDSQSPEGIGRVVAALHADPSLLSLTGRALSVSDLATRYAVDLGLLER</sequence>
<dbReference type="Proteomes" id="UP001500620">
    <property type="component" value="Unassembled WGS sequence"/>
</dbReference>
<dbReference type="EMBL" id="BAABAT010000002">
    <property type="protein sequence ID" value="GAA4245342.1"/>
    <property type="molecule type" value="Genomic_DNA"/>
</dbReference>
<organism evidence="1 2">
    <name type="scientific">Dactylosporangium darangshiense</name>
    <dbReference type="NCBI Taxonomy" id="579108"/>
    <lineage>
        <taxon>Bacteria</taxon>
        <taxon>Bacillati</taxon>
        <taxon>Actinomycetota</taxon>
        <taxon>Actinomycetes</taxon>
        <taxon>Micromonosporales</taxon>
        <taxon>Micromonosporaceae</taxon>
        <taxon>Dactylosporangium</taxon>
    </lineage>
</organism>
<evidence type="ECO:0000313" key="2">
    <source>
        <dbReference type="Proteomes" id="UP001500620"/>
    </source>
</evidence>
<comment type="caution">
    <text evidence="1">The sequence shown here is derived from an EMBL/GenBank/DDBJ whole genome shotgun (WGS) entry which is preliminary data.</text>
</comment>
<reference evidence="2" key="1">
    <citation type="journal article" date="2019" name="Int. J. Syst. Evol. Microbiol.">
        <title>The Global Catalogue of Microorganisms (GCM) 10K type strain sequencing project: providing services to taxonomists for standard genome sequencing and annotation.</title>
        <authorList>
            <consortium name="The Broad Institute Genomics Platform"/>
            <consortium name="The Broad Institute Genome Sequencing Center for Infectious Disease"/>
            <person name="Wu L."/>
            <person name="Ma J."/>
        </authorList>
    </citation>
    <scope>NUCLEOTIDE SEQUENCE [LARGE SCALE GENOMIC DNA]</scope>
    <source>
        <strain evidence="2">JCM 17441</strain>
    </source>
</reference>
<name>A0ABP8D029_9ACTN</name>
<accession>A0ABP8D029</accession>
<evidence type="ECO:0000313" key="1">
    <source>
        <dbReference type="EMBL" id="GAA4245342.1"/>
    </source>
</evidence>
<proteinExistence type="predicted"/>
<dbReference type="InterPro" id="IPR002347">
    <property type="entry name" value="SDR_fam"/>
</dbReference>
<dbReference type="PANTHER" id="PTHR44147:SF2">
    <property type="entry name" value="DEHYDROGENASE_REDUCTASE SDR FAMILY MEMBER 1"/>
    <property type="match status" value="1"/>
</dbReference>
<gene>
    <name evidence="1" type="ORF">GCM10022255_012310</name>
</gene>
<dbReference type="Gene3D" id="3.40.50.720">
    <property type="entry name" value="NAD(P)-binding Rossmann-like Domain"/>
    <property type="match status" value="1"/>
</dbReference>
<dbReference type="InterPro" id="IPR036291">
    <property type="entry name" value="NAD(P)-bd_dom_sf"/>
</dbReference>
<dbReference type="Pfam" id="PF00106">
    <property type="entry name" value="adh_short"/>
    <property type="match status" value="1"/>
</dbReference>
<protein>
    <submittedName>
        <fullName evidence="1">SDR family NAD(P)-dependent oxidoreductase</fullName>
    </submittedName>
</protein>